<keyword evidence="4" id="KW-0508">mRNA splicing</keyword>
<dbReference type="InterPro" id="IPR018846">
    <property type="entry name" value="Beta-prop_RSE1/DDB1/CPSF1_1st"/>
</dbReference>
<evidence type="ECO:0000313" key="10">
    <source>
        <dbReference type="Proteomes" id="UP000887540"/>
    </source>
</evidence>
<proteinExistence type="inferred from homology"/>
<dbReference type="FunFam" id="2.130.10.10:FF:000031">
    <property type="entry name" value="Splicing factor 3b subunit 3"/>
    <property type="match status" value="1"/>
</dbReference>
<dbReference type="SUPFAM" id="SSF69322">
    <property type="entry name" value="Tricorn protease domain 2"/>
    <property type="match status" value="1"/>
</dbReference>
<evidence type="ECO:0000256" key="1">
    <source>
        <dbReference type="ARBA" id="ARBA00004123"/>
    </source>
</evidence>
<evidence type="ECO:0000256" key="5">
    <source>
        <dbReference type="ARBA" id="ARBA00023242"/>
    </source>
</evidence>
<keyword evidence="10" id="KW-1185">Reference proteome</keyword>
<protein>
    <submittedName>
        <fullName evidence="11">Splicing factor 3B subunit 3</fullName>
    </submittedName>
</protein>
<evidence type="ECO:0000259" key="9">
    <source>
        <dbReference type="Pfam" id="PF23726"/>
    </source>
</evidence>
<evidence type="ECO:0000256" key="2">
    <source>
        <dbReference type="ARBA" id="ARBA00022664"/>
    </source>
</evidence>
<dbReference type="FunFam" id="2.130.10.10:FF:000027">
    <property type="entry name" value="Splicing factor 3B subunit 3"/>
    <property type="match status" value="1"/>
</dbReference>
<evidence type="ECO:0000259" key="8">
    <source>
        <dbReference type="Pfam" id="PF10433"/>
    </source>
</evidence>
<keyword evidence="5" id="KW-0539">Nucleus</keyword>
<dbReference type="Pfam" id="PF10433">
    <property type="entry name" value="Beta-prop_RSE1_1st"/>
    <property type="match status" value="1"/>
</dbReference>
<reference evidence="11" key="1">
    <citation type="submission" date="2022-11" db="UniProtKB">
        <authorList>
            <consortium name="WormBaseParasite"/>
        </authorList>
    </citation>
    <scope>IDENTIFICATION</scope>
</reference>
<feature type="domain" description="RSE1/DDB1/CPSF1 C-terminal" evidence="7">
    <location>
        <begin position="868"/>
        <end position="980"/>
    </location>
</feature>
<evidence type="ECO:0000256" key="4">
    <source>
        <dbReference type="ARBA" id="ARBA00023187"/>
    </source>
</evidence>
<dbReference type="InterPro" id="IPR015943">
    <property type="entry name" value="WD40/YVTN_repeat-like_dom_sf"/>
</dbReference>
<dbReference type="AlphaFoldDB" id="A0A914BUV5"/>
<dbReference type="Pfam" id="PF03178">
    <property type="entry name" value="CPSF_A"/>
    <property type="match status" value="1"/>
</dbReference>
<evidence type="ECO:0000313" key="11">
    <source>
        <dbReference type="WBParaSite" id="ACRNAN_Path_1041.g3996.t1"/>
    </source>
</evidence>
<comment type="similarity">
    <text evidence="6">Belongs to the RSE1 family.</text>
</comment>
<dbReference type="Gene3D" id="2.130.10.10">
    <property type="entry name" value="YVTN repeat-like/Quinoprotein amine dehydrogenase"/>
    <property type="match status" value="3"/>
</dbReference>
<evidence type="ECO:0000256" key="6">
    <source>
        <dbReference type="ARBA" id="ARBA00038266"/>
    </source>
</evidence>
<evidence type="ECO:0000256" key="3">
    <source>
        <dbReference type="ARBA" id="ARBA00022728"/>
    </source>
</evidence>
<keyword evidence="2" id="KW-0507">mRNA processing</keyword>
<dbReference type="Pfam" id="PF23726">
    <property type="entry name" value="Beta-prop_RSE1_2nd"/>
    <property type="match status" value="1"/>
</dbReference>
<dbReference type="WBParaSite" id="ACRNAN_Path_1041.g3996.t1">
    <property type="protein sequence ID" value="ACRNAN_Path_1041.g3996.t1"/>
    <property type="gene ID" value="ACRNAN_Path_1041.g3996"/>
</dbReference>
<accession>A0A914BUV5</accession>
<dbReference type="Proteomes" id="UP000887540">
    <property type="component" value="Unplaced"/>
</dbReference>
<dbReference type="GO" id="GO:0006397">
    <property type="term" value="P:mRNA processing"/>
    <property type="evidence" value="ECO:0007669"/>
    <property type="project" value="UniProtKB-KW"/>
</dbReference>
<name>A0A914BUV5_9BILA</name>
<dbReference type="InterPro" id="IPR058543">
    <property type="entry name" value="Beta-prop_RSE1/DDB1/CPSF1_2nd"/>
</dbReference>
<feature type="domain" description="RSE1/DDB1/CPSF1 second beta-propeller" evidence="9">
    <location>
        <begin position="446"/>
        <end position="760"/>
    </location>
</feature>
<keyword evidence="3" id="KW-0747">Spliceosome</keyword>
<evidence type="ECO:0000259" key="7">
    <source>
        <dbReference type="Pfam" id="PF03178"/>
    </source>
</evidence>
<dbReference type="PANTHER" id="PTHR10644">
    <property type="entry name" value="DNA REPAIR/RNA PROCESSING CPSF FAMILY"/>
    <property type="match status" value="1"/>
</dbReference>
<comment type="subcellular location">
    <subcellularLocation>
        <location evidence="1">Nucleus</location>
    </subcellularLocation>
</comment>
<dbReference type="GO" id="GO:0003676">
    <property type="term" value="F:nucleic acid binding"/>
    <property type="evidence" value="ECO:0007669"/>
    <property type="project" value="InterPro"/>
</dbReference>
<dbReference type="InterPro" id="IPR050358">
    <property type="entry name" value="RSE1/DDB1/CFT1"/>
</dbReference>
<sequence>MHLYNLTLQGVTAINCAAHGSFSGLTKQQEVCVAKGSILQLLYCDPKTGKISVLCSHEIFGIIRSLLAFRLTGGTKDYIVVGSDSGRIVVLEYLPQKRAFDRVHQETYGKTGCRRVVPGQYLAVDPKGRAVIIGAVERQKLVYIMNRDAQANLTISSPLEAHKNYSICFAICGIDVGFENPTFACLEIDYEDADHDPTGAAAKNAQQTLTFYELDLGLNHVVRKYAEPVAERGNNLISVPGGHDGPSGVIVCCENYLVYKNLGDQPDVRCPIPRRRNELDDSDRSLMIICSATHKTKAMYFFLVQSEQGDIFKVTLETEGDIVSEMRIKYFDTIPPANSMCILKTGFLFVASEFGNHQLYQIARLADDDDEPEFSSRTPLEEGETFFYMTRGLQNLVLVDQIDSLNPLISAHIEDLVNEDAPQIYALCGRGPRSTLRILRNGLEVSEMAVSELPGNPNAVWTVKRNIDDQFDTYIIVSFLNATLVLSIGETVEEVTDSGFLGTTPTLGCGLIGEDSLLQIYPSGIRHIKVDRRVNEWKAPPRRPITKCAINRRQVVISLAGGEIVYFELDMSNQLREYSERREMPSDVLCMSLSEVPEGELRSRFLTVGLADRTVRIISLDPSDCLAPLSMQALPSDPESLMVMETPGEETGTSSIIHLNIGLSNGCLLRTTLDQVTGDLTDNRTRYLGTKPVKLFRVKIQKRDALLASSSRAWLFYSYQNRFHLTPLSYTALEHSSSFSSEQCAEGIVAIAENTLRILALEKLGAVFNQVTHPLKYTPRKYVVHKASGNFISIETDYSAFTEKAKRRRRNELAEEIENLAKDPDEKAIAEEMAHSIRNYEPDEAIFGAPRAQIGKWASAVRMISAQGEAAFSISLVQFRSQHDAVFVLVGCAIDLQLRPRVCQSGCIYTFLLTQNGSRFEFIHRTLTDEAVNAIHDFRGMALIGVGSKLRMYDFGKKKLLAKCETRVGLFQIHIYKNNNFSNNIKQ</sequence>
<organism evidence="10 11">
    <name type="scientific">Acrobeloides nanus</name>
    <dbReference type="NCBI Taxonomy" id="290746"/>
    <lineage>
        <taxon>Eukaryota</taxon>
        <taxon>Metazoa</taxon>
        <taxon>Ecdysozoa</taxon>
        <taxon>Nematoda</taxon>
        <taxon>Chromadorea</taxon>
        <taxon>Rhabditida</taxon>
        <taxon>Tylenchina</taxon>
        <taxon>Cephalobomorpha</taxon>
        <taxon>Cephaloboidea</taxon>
        <taxon>Cephalobidae</taxon>
        <taxon>Acrobeloides</taxon>
    </lineage>
</organism>
<feature type="domain" description="RSE1/DDB1/CPSF1 first beta-propeller" evidence="8">
    <location>
        <begin position="13"/>
        <end position="402"/>
    </location>
</feature>
<dbReference type="InterPro" id="IPR004871">
    <property type="entry name" value="RSE1/DDB1/CPSF1_C"/>
</dbReference>
<dbReference type="GO" id="GO:0008380">
    <property type="term" value="P:RNA splicing"/>
    <property type="evidence" value="ECO:0007669"/>
    <property type="project" value="UniProtKB-KW"/>
</dbReference>
<dbReference type="GO" id="GO:0005681">
    <property type="term" value="C:spliceosomal complex"/>
    <property type="evidence" value="ECO:0007669"/>
    <property type="project" value="UniProtKB-KW"/>
</dbReference>